<reference evidence="2" key="1">
    <citation type="submission" date="2015-10" db="EMBL/GenBank/DDBJ databases">
        <title>Description of Candidatus Tenderia electrophaga gen. nov, sp. nov., an Uncultivated Electroautotroph from a Biocathode Enrichment.</title>
        <authorList>
            <person name="Eddie B.J."/>
            <person name="Malanoski A.P."/>
            <person name="Wang Z."/>
            <person name="Hall R.J."/>
            <person name="Oh S.D."/>
            <person name="Heiner C."/>
            <person name="Lin B."/>
            <person name="Strycharz-Glaven S.M."/>
        </authorList>
    </citation>
    <scope>NUCLEOTIDE SEQUENCE [LARGE SCALE GENOMIC DNA]</scope>
    <source>
        <strain evidence="2">NRL1</strain>
    </source>
</reference>
<gene>
    <name evidence="2" type="ORF">Tel_08700</name>
</gene>
<keyword evidence="3" id="KW-1185">Reference proteome</keyword>
<dbReference type="STRING" id="1748243.Tel_08700"/>
<dbReference type="InterPro" id="IPR047216">
    <property type="entry name" value="Endonuclease_DUF559_bact"/>
</dbReference>
<dbReference type="Pfam" id="PF04480">
    <property type="entry name" value="DUF559"/>
    <property type="match status" value="1"/>
</dbReference>
<dbReference type="AlphaFoldDB" id="A0A0S2TDK1"/>
<organism evidence="2 3">
    <name type="scientific">Candidatus Tenderia electrophaga</name>
    <dbReference type="NCBI Taxonomy" id="1748243"/>
    <lineage>
        <taxon>Bacteria</taxon>
        <taxon>Pseudomonadati</taxon>
        <taxon>Pseudomonadota</taxon>
        <taxon>Gammaproteobacteria</taxon>
        <taxon>Candidatus Tenderiales</taxon>
        <taxon>Candidatus Tenderiaceae</taxon>
        <taxon>Candidatus Tenderia</taxon>
    </lineage>
</organism>
<dbReference type="PANTHER" id="PTHR38590">
    <property type="entry name" value="BLL0828 PROTEIN"/>
    <property type="match status" value="1"/>
</dbReference>
<dbReference type="Gene3D" id="3.40.960.10">
    <property type="entry name" value="VSR Endonuclease"/>
    <property type="match status" value="1"/>
</dbReference>
<dbReference type="SUPFAM" id="SSF52980">
    <property type="entry name" value="Restriction endonuclease-like"/>
    <property type="match status" value="1"/>
</dbReference>
<evidence type="ECO:0000313" key="3">
    <source>
        <dbReference type="Proteomes" id="UP000055136"/>
    </source>
</evidence>
<feature type="domain" description="DUF559" evidence="1">
    <location>
        <begin position="8"/>
        <end position="115"/>
    </location>
</feature>
<dbReference type="EMBL" id="CP013099">
    <property type="protein sequence ID" value="ALP53227.1"/>
    <property type="molecule type" value="Genomic_DNA"/>
</dbReference>
<dbReference type="InterPro" id="IPR011335">
    <property type="entry name" value="Restrct_endonuc-II-like"/>
</dbReference>
<dbReference type="InterPro" id="IPR007569">
    <property type="entry name" value="DUF559"/>
</dbReference>
<dbReference type="CDD" id="cd01038">
    <property type="entry name" value="Endonuclease_DUF559"/>
    <property type="match status" value="1"/>
</dbReference>
<dbReference type="PANTHER" id="PTHR38590:SF1">
    <property type="entry name" value="BLL0828 PROTEIN"/>
    <property type="match status" value="1"/>
</dbReference>
<protein>
    <recommendedName>
        <fullName evidence="1">DUF559 domain-containing protein</fullName>
    </recommendedName>
</protein>
<name>A0A0S2TDK1_9GAMM</name>
<evidence type="ECO:0000259" key="1">
    <source>
        <dbReference type="Pfam" id="PF04480"/>
    </source>
</evidence>
<evidence type="ECO:0000313" key="2">
    <source>
        <dbReference type="EMBL" id="ALP53227.1"/>
    </source>
</evidence>
<proteinExistence type="predicted"/>
<dbReference type="Proteomes" id="UP000055136">
    <property type="component" value="Chromosome"/>
</dbReference>
<dbReference type="KEGG" id="tee:Tel_08700"/>
<accession>A0A0S2TDK1</accession>
<sequence length="121" mass="14340">MLRYRANLKGCSRQLRRDMTDAEQLLWSRLRRKQILGVQFYRQRPIGDYIVDFFAPKARLVVEVDGGQHFELENQRHDERRDLYLTGQGLDVMRFDNLQVLNEIDAVAEAIFQVVTKRLSD</sequence>